<evidence type="ECO:0000313" key="3">
    <source>
        <dbReference type="Proteomes" id="UP000886743"/>
    </source>
</evidence>
<feature type="signal peptide" evidence="1">
    <location>
        <begin position="1"/>
        <end position="24"/>
    </location>
</feature>
<evidence type="ECO:0008006" key="4">
    <source>
        <dbReference type="Google" id="ProtNLM"/>
    </source>
</evidence>
<comment type="caution">
    <text evidence="2">The sequence shown here is derived from an EMBL/GenBank/DDBJ whole genome shotgun (WGS) entry which is preliminary data.</text>
</comment>
<reference evidence="2" key="2">
    <citation type="journal article" date="2021" name="PeerJ">
        <title>Extensive microbial diversity within the chicken gut microbiome revealed by metagenomics and culture.</title>
        <authorList>
            <person name="Gilroy R."/>
            <person name="Ravi A."/>
            <person name="Getino M."/>
            <person name="Pursley I."/>
            <person name="Horton D.L."/>
            <person name="Alikhan N.F."/>
            <person name="Baker D."/>
            <person name="Gharbi K."/>
            <person name="Hall N."/>
            <person name="Watson M."/>
            <person name="Adriaenssens E.M."/>
            <person name="Foster-Nyarko E."/>
            <person name="Jarju S."/>
            <person name="Secka A."/>
            <person name="Antonio M."/>
            <person name="Oren A."/>
            <person name="Chaudhuri R.R."/>
            <person name="La Ragione R."/>
            <person name="Hildebrand F."/>
            <person name="Pallen M.J."/>
        </authorList>
    </citation>
    <scope>NUCLEOTIDE SEQUENCE</scope>
    <source>
        <strain evidence="2">4920</strain>
    </source>
</reference>
<feature type="chain" id="PRO_5039543047" description="Lipoprotein" evidence="1">
    <location>
        <begin position="25"/>
        <end position="99"/>
    </location>
</feature>
<gene>
    <name evidence="2" type="ORF">IAC74_08030</name>
</gene>
<keyword evidence="1" id="KW-0732">Signal</keyword>
<dbReference type="PROSITE" id="PS51257">
    <property type="entry name" value="PROKAR_LIPOPROTEIN"/>
    <property type="match status" value="1"/>
</dbReference>
<protein>
    <recommendedName>
        <fullName evidence="4">Lipoprotein</fullName>
    </recommendedName>
</protein>
<name>A0A9D1NI28_9FIRM</name>
<accession>A0A9D1NI28</accession>
<dbReference type="EMBL" id="DVOF01000241">
    <property type="protein sequence ID" value="HIV03509.1"/>
    <property type="molecule type" value="Genomic_DNA"/>
</dbReference>
<dbReference type="Proteomes" id="UP000886743">
    <property type="component" value="Unassembled WGS sequence"/>
</dbReference>
<sequence length="99" mass="10320">MKKLLIGAVAAMTVLSIGVTGVSAACAGMRCNYTDADGDGICDNAGYTCPYNATQNNGSFSYGANYIDVDGDGVCDHFANRPYRQGGRGNGFHGGRNNR</sequence>
<evidence type="ECO:0000256" key="1">
    <source>
        <dbReference type="SAM" id="SignalP"/>
    </source>
</evidence>
<reference evidence="2" key="1">
    <citation type="submission" date="2020-10" db="EMBL/GenBank/DDBJ databases">
        <authorList>
            <person name="Gilroy R."/>
        </authorList>
    </citation>
    <scope>NUCLEOTIDE SEQUENCE</scope>
    <source>
        <strain evidence="2">4920</strain>
    </source>
</reference>
<dbReference type="AlphaFoldDB" id="A0A9D1NI28"/>
<proteinExistence type="predicted"/>
<organism evidence="2 3">
    <name type="scientific">Candidatus Aphodoplasma excrementigallinarum</name>
    <dbReference type="NCBI Taxonomy" id="2840673"/>
    <lineage>
        <taxon>Bacteria</taxon>
        <taxon>Bacillati</taxon>
        <taxon>Bacillota</taxon>
        <taxon>Clostridia</taxon>
        <taxon>Eubacteriales</taxon>
        <taxon>Candidatus Aphodoplasma</taxon>
    </lineage>
</organism>
<evidence type="ECO:0000313" key="2">
    <source>
        <dbReference type="EMBL" id="HIV03509.1"/>
    </source>
</evidence>